<dbReference type="InterPro" id="IPR043129">
    <property type="entry name" value="ATPase_NBD"/>
</dbReference>
<dbReference type="Gene3D" id="3.30.420.40">
    <property type="match status" value="2"/>
</dbReference>
<dbReference type="VEuPathDB" id="FungiDB:FUN_023079"/>
<gene>
    <name evidence="1" type="ORF">RhiirA4_550649</name>
</gene>
<dbReference type="SUPFAM" id="SSF53067">
    <property type="entry name" value="Actin-like ATPase domain"/>
    <property type="match status" value="2"/>
</dbReference>
<name>A0A2I1HNF9_9GLOM</name>
<evidence type="ECO:0008006" key="3">
    <source>
        <dbReference type="Google" id="ProtNLM"/>
    </source>
</evidence>
<evidence type="ECO:0000313" key="1">
    <source>
        <dbReference type="EMBL" id="PKY60414.1"/>
    </source>
</evidence>
<comment type="caution">
    <text evidence="1">The sequence shown here is derived from an EMBL/GenBank/DDBJ whole genome shotgun (WGS) entry which is preliminary data.</text>
</comment>
<keyword evidence="2" id="KW-1185">Reference proteome</keyword>
<organism evidence="1 2">
    <name type="scientific">Rhizophagus irregularis</name>
    <dbReference type="NCBI Taxonomy" id="588596"/>
    <lineage>
        <taxon>Eukaryota</taxon>
        <taxon>Fungi</taxon>
        <taxon>Fungi incertae sedis</taxon>
        <taxon>Mucoromycota</taxon>
        <taxon>Glomeromycotina</taxon>
        <taxon>Glomeromycetes</taxon>
        <taxon>Glomerales</taxon>
        <taxon>Glomeraceae</taxon>
        <taxon>Rhizophagus</taxon>
    </lineage>
</organism>
<dbReference type="VEuPathDB" id="FungiDB:RhiirFUN_001127"/>
<dbReference type="Proteomes" id="UP000234323">
    <property type="component" value="Unassembled WGS sequence"/>
</dbReference>
<accession>A0A2I1HNF9</accession>
<dbReference type="EMBL" id="LLXI01004243">
    <property type="protein sequence ID" value="PKY60414.1"/>
    <property type="molecule type" value="Genomic_DNA"/>
</dbReference>
<proteinExistence type="predicted"/>
<dbReference type="VEuPathDB" id="FungiDB:RhiirA1_534097"/>
<sequence>MNLLRKINQKQKMPISNNIRVVVGIDFGTTYSGFSFAHLSNSIIASNDKWPEQVPNTTKNDKIEYWDQIENLKTNTILGYDDNFESVECWGPSALVNTTERKDINPVELFKLHLSDLDNLDKDKKSNKPYLPSKLVYKKAITDYLREMGKQLVKKTVTTRWPGIEWYQVLLVLAVPAEFPEKSKSILRKCAYDANLISNLRTYKLQFTTEPEAAAIYCIDNISETEIYDYIGKSFLVVDCGGGTVDLTIRKLLSKDELGEVTIRTGGLCGSTYIDQEFIKFLERKLGKSAINSLKEHHYGQYRLLIHEFCKNAKLPFTGVEEEYKAYELDIKKISPKLKQYVTKQHSNENRWTIKLAFNDVKKMFNPVINQIIKLIRDQLEKDDTCSIMFLVGEFGESKYLQKRIQEEFKEQQISVPPRPIAAVARGAVSYGINEKFIKNRVLKYNYGRSTLRPYDENIDPIDRRRESGHVLVFKLLAKKGTVVDVDQKFSQTSHPENSDQEKMWYQILITERDDVRYPDEDGVIKLGDFIIDLPDAHLGKDRKVQFELCFGKMEIQAYAKNEHNGQEYEATFDYYDKDIAEMSEILDEF</sequence>
<dbReference type="AlphaFoldDB" id="A0A2I1HNF9"/>
<dbReference type="Gene3D" id="3.90.640.10">
    <property type="entry name" value="Actin, Chain A, domain 4"/>
    <property type="match status" value="1"/>
</dbReference>
<protein>
    <recommendedName>
        <fullName evidence="3">Actin-like ATPase domain-containing protein</fullName>
    </recommendedName>
</protein>
<evidence type="ECO:0000313" key="2">
    <source>
        <dbReference type="Proteomes" id="UP000234323"/>
    </source>
</evidence>
<dbReference type="PANTHER" id="PTHR14187:SF5">
    <property type="entry name" value="HEAT SHOCK 70 KDA PROTEIN 12A"/>
    <property type="match status" value="1"/>
</dbReference>
<reference evidence="1 2" key="1">
    <citation type="submission" date="2015-10" db="EMBL/GenBank/DDBJ databases">
        <title>Genome analyses suggest a sexual origin of heterokaryosis in a supposedly ancient asexual fungus.</title>
        <authorList>
            <person name="Ropars J."/>
            <person name="Sedzielewska K."/>
            <person name="Noel J."/>
            <person name="Charron P."/>
            <person name="Farinelli L."/>
            <person name="Marton T."/>
            <person name="Kruger M."/>
            <person name="Pelin A."/>
            <person name="Brachmann A."/>
            <person name="Corradi N."/>
        </authorList>
    </citation>
    <scope>NUCLEOTIDE SEQUENCE [LARGE SCALE GENOMIC DNA]</scope>
    <source>
        <strain evidence="1 2">A4</strain>
    </source>
</reference>
<dbReference type="PANTHER" id="PTHR14187">
    <property type="entry name" value="ALPHA KINASE/ELONGATION FACTOR 2 KINASE"/>
    <property type="match status" value="1"/>
</dbReference>